<dbReference type="Proteomes" id="UP001054252">
    <property type="component" value="Unassembled WGS sequence"/>
</dbReference>
<accession>A0AAV5MM48</accession>
<evidence type="ECO:0000313" key="3">
    <source>
        <dbReference type="Proteomes" id="UP001054252"/>
    </source>
</evidence>
<dbReference type="AlphaFoldDB" id="A0AAV5MM48"/>
<reference evidence="2 3" key="1">
    <citation type="journal article" date="2021" name="Commun. Biol.">
        <title>The genome of Shorea leprosula (Dipterocarpaceae) highlights the ecological relevance of drought in aseasonal tropical rainforests.</title>
        <authorList>
            <person name="Ng K.K.S."/>
            <person name="Kobayashi M.J."/>
            <person name="Fawcett J.A."/>
            <person name="Hatakeyama M."/>
            <person name="Paape T."/>
            <person name="Ng C.H."/>
            <person name="Ang C.C."/>
            <person name="Tnah L.H."/>
            <person name="Lee C.T."/>
            <person name="Nishiyama T."/>
            <person name="Sese J."/>
            <person name="O'Brien M.J."/>
            <person name="Copetti D."/>
            <person name="Mohd Noor M.I."/>
            <person name="Ong R.C."/>
            <person name="Putra M."/>
            <person name="Sireger I.Z."/>
            <person name="Indrioko S."/>
            <person name="Kosugi Y."/>
            <person name="Izuno A."/>
            <person name="Isagi Y."/>
            <person name="Lee S.L."/>
            <person name="Shimizu K.K."/>
        </authorList>
    </citation>
    <scope>NUCLEOTIDE SEQUENCE [LARGE SCALE GENOMIC DNA]</scope>
    <source>
        <strain evidence="2">214</strain>
    </source>
</reference>
<gene>
    <name evidence="2" type="ORF">SLEP1_g56659</name>
</gene>
<organism evidence="2 3">
    <name type="scientific">Rubroshorea leprosula</name>
    <dbReference type="NCBI Taxonomy" id="152421"/>
    <lineage>
        <taxon>Eukaryota</taxon>
        <taxon>Viridiplantae</taxon>
        <taxon>Streptophyta</taxon>
        <taxon>Embryophyta</taxon>
        <taxon>Tracheophyta</taxon>
        <taxon>Spermatophyta</taxon>
        <taxon>Magnoliopsida</taxon>
        <taxon>eudicotyledons</taxon>
        <taxon>Gunneridae</taxon>
        <taxon>Pentapetalae</taxon>
        <taxon>rosids</taxon>
        <taxon>malvids</taxon>
        <taxon>Malvales</taxon>
        <taxon>Dipterocarpaceae</taxon>
        <taxon>Rubroshorea</taxon>
    </lineage>
</organism>
<keyword evidence="3" id="KW-1185">Reference proteome</keyword>
<evidence type="ECO:0000256" key="1">
    <source>
        <dbReference type="SAM" id="Phobius"/>
    </source>
</evidence>
<keyword evidence="1" id="KW-1133">Transmembrane helix</keyword>
<name>A0AAV5MM48_9ROSI</name>
<keyword evidence="1" id="KW-0812">Transmembrane</keyword>
<comment type="caution">
    <text evidence="2">The sequence shown here is derived from an EMBL/GenBank/DDBJ whole genome shotgun (WGS) entry which is preliminary data.</text>
</comment>
<evidence type="ECO:0000313" key="2">
    <source>
        <dbReference type="EMBL" id="GKV49938.1"/>
    </source>
</evidence>
<dbReference type="EMBL" id="BPVZ01000328">
    <property type="protein sequence ID" value="GKV49938.1"/>
    <property type="molecule type" value="Genomic_DNA"/>
</dbReference>
<feature type="transmembrane region" description="Helical" evidence="1">
    <location>
        <begin position="7"/>
        <end position="25"/>
    </location>
</feature>
<sequence length="87" mass="9826">MVSLMRLLRYGVGIVVVGMALLVAFQEKLVYVPVLPGDTKSYERTPAHLGLTYEDVWLRSSDGVNLHAWFIKLLPDCRGHIRSPFLV</sequence>
<keyword evidence="1" id="KW-0472">Membrane</keyword>
<protein>
    <submittedName>
        <fullName evidence="2">Uncharacterized protein</fullName>
    </submittedName>
</protein>
<proteinExistence type="predicted"/>